<evidence type="ECO:0000313" key="5">
    <source>
        <dbReference type="EMBL" id="QJH97744.1"/>
    </source>
</evidence>
<evidence type="ECO:0000256" key="3">
    <source>
        <dbReference type="SAM" id="Phobius"/>
    </source>
</evidence>
<keyword evidence="1" id="KW-1188">Viral release from host cell</keyword>
<dbReference type="EMBL" id="MT144700">
    <property type="protein sequence ID" value="QJH97744.1"/>
    <property type="molecule type" value="Genomic_DNA"/>
</dbReference>
<dbReference type="PANTHER" id="PTHR37813">
    <property type="entry name" value="FELS-2 PROPHAGE PROTEIN"/>
    <property type="match status" value="1"/>
</dbReference>
<dbReference type="AlphaFoldDB" id="A0A6M3XIF5"/>
<evidence type="ECO:0000256" key="2">
    <source>
        <dbReference type="SAM" id="Coils"/>
    </source>
</evidence>
<evidence type="ECO:0000256" key="1">
    <source>
        <dbReference type="ARBA" id="ARBA00022612"/>
    </source>
</evidence>
<organism evidence="5">
    <name type="scientific">viral metagenome</name>
    <dbReference type="NCBI Taxonomy" id="1070528"/>
    <lineage>
        <taxon>unclassified sequences</taxon>
        <taxon>metagenomes</taxon>
        <taxon>organismal metagenomes</taxon>
    </lineage>
</organism>
<proteinExistence type="predicted"/>
<keyword evidence="3" id="KW-0812">Transmembrane</keyword>
<protein>
    <submittedName>
        <fullName evidence="5">Putative tail protein</fullName>
    </submittedName>
</protein>
<feature type="domain" description="Phage tail tape measure protein" evidence="4">
    <location>
        <begin position="174"/>
        <end position="330"/>
    </location>
</feature>
<name>A0A6M3XIF5_9ZZZZ</name>
<feature type="coiled-coil region" evidence="2">
    <location>
        <begin position="37"/>
        <end position="92"/>
    </location>
</feature>
<reference evidence="5" key="1">
    <citation type="submission" date="2020-03" db="EMBL/GenBank/DDBJ databases">
        <title>The deep terrestrial virosphere.</title>
        <authorList>
            <person name="Holmfeldt K."/>
            <person name="Nilsson E."/>
            <person name="Simone D."/>
            <person name="Lopez-Fernandez M."/>
            <person name="Wu X."/>
            <person name="de Brujin I."/>
            <person name="Lundin D."/>
            <person name="Andersson A."/>
            <person name="Bertilsson S."/>
            <person name="Dopson M."/>
        </authorList>
    </citation>
    <scope>NUCLEOTIDE SEQUENCE</scope>
    <source>
        <strain evidence="5">TM448B01077</strain>
    </source>
</reference>
<feature type="transmembrane region" description="Helical" evidence="3">
    <location>
        <begin position="551"/>
        <end position="570"/>
    </location>
</feature>
<feature type="transmembrane region" description="Helical" evidence="3">
    <location>
        <begin position="462"/>
        <end position="484"/>
    </location>
</feature>
<dbReference type="NCBIfam" id="TIGR01760">
    <property type="entry name" value="tape_meas_TP901"/>
    <property type="match status" value="1"/>
</dbReference>
<keyword evidence="2" id="KW-0175">Coiled coil</keyword>
<feature type="transmembrane region" description="Helical" evidence="3">
    <location>
        <begin position="409"/>
        <end position="431"/>
    </location>
</feature>
<dbReference type="InterPro" id="IPR010090">
    <property type="entry name" value="Phage_tape_meas"/>
</dbReference>
<dbReference type="PANTHER" id="PTHR37813:SF1">
    <property type="entry name" value="FELS-2 PROPHAGE PROTEIN"/>
    <property type="match status" value="1"/>
</dbReference>
<dbReference type="Pfam" id="PF10145">
    <property type="entry name" value="PhageMin_Tail"/>
    <property type="match status" value="1"/>
</dbReference>
<keyword evidence="3" id="KW-1133">Transmembrane helix</keyword>
<sequence length="749" mass="78073">MDNRLNLVVQFGQKGLDKLQGGLKNLVGLGKTGSKALRDMARETRSLERELAGVRRELDGAAGNVSELVNRERELERAVASANEQMRRQRALTEIDNRAAAMRARGSELISKGQSNVTQGAAMLAPLILAGKLGAEFSSGMVDIQQKAGLTNAATDRLAGNISRIAEGAAQFPEDVRSGLDLLLARGLNVDAATAAMGPATKLATAYKVEIPDAAGAAYASLKNLKVASKDVGLVFDSMAAAGNAGGFEIRDMARHFPSLTAQMAALGERGVPAVADLSAALQVAMHTAGNADEAGNNITNLLAKINAPGTIKKFEQNFGIDLPRAMKKLTDEGYSTLEAIALITDRATGGDDKKLGFAFEDRQAQMGILALIQNLEEFRDIRAQAMDSQGTVDGAFDQRMSRDQMVQLRQLGVAFANLVLSAAPVLLPFLRKVTTMMTAGVTAITGWARAHPQAASMLLKLFAAVAIGKVALGGLQIAFGGLLGPMSAAYRYFAKVDGISRFGAHLARFKGIAGTTATVGVKAFGLLRSGAMFLARGLVRAGMMMLANPMVLLIAGIVVAVGLLAYAVYSNWDKIRAGFSAGWAYVTDLLSGAANWMGSIGRQMMNGLLSAIDPMALGGRLVNMARNGITQFKNYLGIKSPSRVFMEMGGHVAGGLALGIDRRGPTAMASARRLAAGVAGAAALGTGAPLAAGGGGSMGGVGGAPVYQITVNVPAGAEADSIAAAVRREVEAIERRRAAVDRSRFGDG</sequence>
<keyword evidence="3" id="KW-0472">Membrane</keyword>
<evidence type="ECO:0000259" key="4">
    <source>
        <dbReference type="Pfam" id="PF10145"/>
    </source>
</evidence>
<gene>
    <name evidence="5" type="ORF">TM448B01077_0002</name>
</gene>
<accession>A0A6M3XIF5</accession>